<evidence type="ECO:0000256" key="2">
    <source>
        <dbReference type="ARBA" id="ARBA00022821"/>
    </source>
</evidence>
<proteinExistence type="inferred from homology"/>
<evidence type="ECO:0000256" key="3">
    <source>
        <dbReference type="ARBA" id="ARBA00023265"/>
    </source>
</evidence>
<feature type="domain" description="Bet v I/Major latex protein" evidence="4">
    <location>
        <begin position="5"/>
        <end position="157"/>
    </location>
</feature>
<dbReference type="GO" id="GO:0010427">
    <property type="term" value="F:abscisic acid binding"/>
    <property type="evidence" value="ECO:0007669"/>
    <property type="project" value="TreeGrafter"/>
</dbReference>
<keyword evidence="2" id="KW-0611">Plant defense</keyword>
<sequence length="160" mass="18087">MVMKEAKAESKLGVEIETLWKALAKDLRFIIPQLMPDTVEKIELLHGDGGVGSILLFHLVHKEEAMRSQKERIVEVDETKHELVIEVLEGNVLKRGFSSFKTTFKLSSLSEKESLVDIKVAYETEKDGEDEQARMDAIATAPPLYFLQLLENFLLPTSNT</sequence>
<dbReference type="PANTHER" id="PTHR31213:SF162">
    <property type="entry name" value="BET V I_MAJOR LATEX PROTEIN DOMAIN-CONTAINING PROTEIN"/>
    <property type="match status" value="1"/>
</dbReference>
<dbReference type="InterPro" id="IPR050279">
    <property type="entry name" value="Plant_def-hormone_signal"/>
</dbReference>
<organism evidence="5 6">
    <name type="scientific">Cucurbita argyrosperma subsp. sororia</name>
    <dbReference type="NCBI Taxonomy" id="37648"/>
    <lineage>
        <taxon>Eukaryota</taxon>
        <taxon>Viridiplantae</taxon>
        <taxon>Streptophyta</taxon>
        <taxon>Embryophyta</taxon>
        <taxon>Tracheophyta</taxon>
        <taxon>Spermatophyta</taxon>
        <taxon>Magnoliopsida</taxon>
        <taxon>eudicotyledons</taxon>
        <taxon>Gunneridae</taxon>
        <taxon>Pentapetalae</taxon>
        <taxon>rosids</taxon>
        <taxon>fabids</taxon>
        <taxon>Cucurbitales</taxon>
        <taxon>Cucurbitaceae</taxon>
        <taxon>Cucurbiteae</taxon>
        <taxon>Cucurbita</taxon>
    </lineage>
</organism>
<dbReference type="EMBL" id="JAGKQH010000016">
    <property type="protein sequence ID" value="KAG6577388.1"/>
    <property type="molecule type" value="Genomic_DNA"/>
</dbReference>
<comment type="similarity">
    <text evidence="1">Belongs to the BetVI family.</text>
</comment>
<evidence type="ECO:0000259" key="4">
    <source>
        <dbReference type="SMART" id="SM01037"/>
    </source>
</evidence>
<dbReference type="GO" id="GO:0009738">
    <property type="term" value="P:abscisic acid-activated signaling pathway"/>
    <property type="evidence" value="ECO:0007669"/>
    <property type="project" value="TreeGrafter"/>
</dbReference>
<evidence type="ECO:0000256" key="1">
    <source>
        <dbReference type="ARBA" id="ARBA00009744"/>
    </source>
</evidence>
<dbReference type="PANTHER" id="PTHR31213">
    <property type="entry name" value="OS08G0374000 PROTEIN-RELATED"/>
    <property type="match status" value="1"/>
</dbReference>
<dbReference type="GO" id="GO:0006952">
    <property type="term" value="P:defense response"/>
    <property type="evidence" value="ECO:0007669"/>
    <property type="project" value="UniProtKB-KW"/>
</dbReference>
<dbReference type="GO" id="GO:0038023">
    <property type="term" value="F:signaling receptor activity"/>
    <property type="evidence" value="ECO:0007669"/>
    <property type="project" value="TreeGrafter"/>
</dbReference>
<evidence type="ECO:0000313" key="6">
    <source>
        <dbReference type="Proteomes" id="UP000685013"/>
    </source>
</evidence>
<keyword evidence="6" id="KW-1185">Reference proteome</keyword>
<dbReference type="SMART" id="SM01037">
    <property type="entry name" value="Bet_v_1"/>
    <property type="match status" value="1"/>
</dbReference>
<accession>A0AAV6MA81</accession>
<reference evidence="5 6" key="1">
    <citation type="journal article" date="2021" name="Hortic Res">
        <title>The domestication of Cucurbita argyrosperma as revealed by the genome of its wild relative.</title>
        <authorList>
            <person name="Barrera-Redondo J."/>
            <person name="Sanchez-de la Vega G."/>
            <person name="Aguirre-Liguori J.A."/>
            <person name="Castellanos-Morales G."/>
            <person name="Gutierrez-Guerrero Y.T."/>
            <person name="Aguirre-Dugua X."/>
            <person name="Aguirre-Planter E."/>
            <person name="Tenaillon M.I."/>
            <person name="Lira-Saade R."/>
            <person name="Eguiarte L.E."/>
        </authorList>
    </citation>
    <scope>NUCLEOTIDE SEQUENCE [LARGE SCALE GENOMIC DNA]</scope>
    <source>
        <strain evidence="5">JBR-2021</strain>
    </source>
</reference>
<evidence type="ECO:0000313" key="5">
    <source>
        <dbReference type="EMBL" id="KAG6577388.1"/>
    </source>
</evidence>
<dbReference type="FunFam" id="3.30.530.20:FF:000007">
    <property type="entry name" value="Major pollen allergen Bet v 1-A"/>
    <property type="match status" value="1"/>
</dbReference>
<comment type="caution">
    <text evidence="5">The sequence shown here is derived from an EMBL/GenBank/DDBJ whole genome shotgun (WGS) entry which is preliminary data.</text>
</comment>
<dbReference type="GO" id="GO:0004864">
    <property type="term" value="F:protein phosphatase inhibitor activity"/>
    <property type="evidence" value="ECO:0007669"/>
    <property type="project" value="TreeGrafter"/>
</dbReference>
<dbReference type="GO" id="GO:0005634">
    <property type="term" value="C:nucleus"/>
    <property type="evidence" value="ECO:0007669"/>
    <property type="project" value="TreeGrafter"/>
</dbReference>
<dbReference type="Pfam" id="PF00407">
    <property type="entry name" value="Bet_v_1"/>
    <property type="match status" value="1"/>
</dbReference>
<name>A0AAV6MA81_9ROSI</name>
<protein>
    <submittedName>
        <fullName evidence="5">Phytohormone-binding protein</fullName>
    </submittedName>
</protein>
<dbReference type="InterPro" id="IPR000916">
    <property type="entry name" value="Bet_v_I/MLP"/>
</dbReference>
<keyword evidence="3" id="KW-0568">Pathogenesis-related protein</keyword>
<gene>
    <name evidence="5" type="ORF">SDJN03_24962</name>
</gene>
<feature type="non-terminal residue" evidence="5">
    <location>
        <position position="1"/>
    </location>
</feature>
<dbReference type="AlphaFoldDB" id="A0AAV6MA81"/>
<dbReference type="GO" id="GO:0005737">
    <property type="term" value="C:cytoplasm"/>
    <property type="evidence" value="ECO:0007669"/>
    <property type="project" value="TreeGrafter"/>
</dbReference>
<dbReference type="CDD" id="cd07816">
    <property type="entry name" value="Bet_v1-like"/>
    <property type="match status" value="1"/>
</dbReference>
<dbReference type="Proteomes" id="UP000685013">
    <property type="component" value="Chromosome 16"/>
</dbReference>